<keyword evidence="1" id="KW-1133">Transmembrane helix</keyword>
<keyword evidence="1" id="KW-0812">Transmembrane</keyword>
<evidence type="ECO:0000256" key="1">
    <source>
        <dbReference type="SAM" id="Phobius"/>
    </source>
</evidence>
<dbReference type="Proteomes" id="UP000717534">
    <property type="component" value="Unassembled WGS sequence"/>
</dbReference>
<reference evidence="2 3" key="1">
    <citation type="submission" date="2021-02" db="EMBL/GenBank/DDBJ databases">
        <title>Activity-based single-cell genomes from oceanic crustal fluid captures similar information to metagenomic and metatranscriptomic surveys with orders of magnitude less sampling.</title>
        <authorList>
            <person name="D'Angelo T.S."/>
            <person name="Orcutt B.N."/>
        </authorList>
    </citation>
    <scope>NUCLEOTIDE SEQUENCE [LARGE SCALE GENOMIC DNA]</scope>
    <source>
        <strain evidence="2">AH-315-G02</strain>
    </source>
</reference>
<comment type="caution">
    <text evidence="2">The sequence shown here is derived from an EMBL/GenBank/DDBJ whole genome shotgun (WGS) entry which is preliminary data.</text>
</comment>
<feature type="transmembrane region" description="Helical" evidence="1">
    <location>
        <begin position="184"/>
        <end position="215"/>
    </location>
</feature>
<evidence type="ECO:0000313" key="3">
    <source>
        <dbReference type="Proteomes" id="UP000717534"/>
    </source>
</evidence>
<proteinExistence type="predicted"/>
<sequence length="436" mass="49997">MIETIIFFIFISLCCAFFVAEKDDRSFLLLLVSTAWLLGLPLLSLVNNSFPFSGDIDDWNYFQLAATPIHSLSDAFNFSRFQSNSVQPGYPWLLSIVNHFSGHDLYTFKSLNILFLILLSLVWYRIATLLEGNRFGKGMACAVLLCTPLWFYIFILRKDLPIVLLHNLFILGLIEYRIKNSVQSWLILFSSTILLVLFRVPLVLINLLLISASIIISLITEKKTISAIIKLLVITGLVTGTIFVLYNPYYMSKFGIFSESRQLNSSGGMIEMAHSIHNSSTINRTLFPLLYVLTEISGLNPNTWQNINVQWLRGITAIPWIILGIPLLCAGLITLIRNITTNVATQTYNPNFVIKQNKINFENQWIVLFLFILTYFFLSWQVGDTTRWRLPDIPPLYAIALYGWYFSSKTLRNKCILIWLSSIGSFLTIFYLLREL</sequence>
<feature type="transmembrane region" description="Helical" evidence="1">
    <location>
        <begin position="227"/>
        <end position="246"/>
    </location>
</feature>
<organism evidence="2 3">
    <name type="scientific">Desulfotalea psychrophila</name>
    <dbReference type="NCBI Taxonomy" id="84980"/>
    <lineage>
        <taxon>Bacteria</taxon>
        <taxon>Pseudomonadati</taxon>
        <taxon>Thermodesulfobacteriota</taxon>
        <taxon>Desulfobulbia</taxon>
        <taxon>Desulfobulbales</taxon>
        <taxon>Desulfocapsaceae</taxon>
        <taxon>Desulfotalea</taxon>
    </lineage>
</organism>
<accession>A0ABS3AV48</accession>
<feature type="transmembrane region" description="Helical" evidence="1">
    <location>
        <begin position="365"/>
        <end position="382"/>
    </location>
</feature>
<protein>
    <submittedName>
        <fullName evidence="2">Glycosyltransferase family 39 protein</fullName>
    </submittedName>
</protein>
<dbReference type="EMBL" id="JAFITO010000020">
    <property type="protein sequence ID" value="MBN4068517.1"/>
    <property type="molecule type" value="Genomic_DNA"/>
</dbReference>
<feature type="transmembrane region" description="Helical" evidence="1">
    <location>
        <begin position="416"/>
        <end position="433"/>
    </location>
</feature>
<feature type="transmembrane region" description="Helical" evidence="1">
    <location>
        <begin position="136"/>
        <end position="155"/>
    </location>
</feature>
<keyword evidence="1" id="KW-0472">Membrane</keyword>
<feature type="transmembrane region" description="Helical" evidence="1">
    <location>
        <begin position="26"/>
        <end position="46"/>
    </location>
</feature>
<feature type="transmembrane region" description="Helical" evidence="1">
    <location>
        <begin position="111"/>
        <end position="130"/>
    </location>
</feature>
<evidence type="ECO:0000313" key="2">
    <source>
        <dbReference type="EMBL" id="MBN4068517.1"/>
    </source>
</evidence>
<keyword evidence="3" id="KW-1185">Reference proteome</keyword>
<feature type="transmembrane region" description="Helical" evidence="1">
    <location>
        <begin position="317"/>
        <end position="336"/>
    </location>
</feature>
<name>A0ABS3AV48_9BACT</name>
<gene>
    <name evidence="2" type="ORF">JYU06_03230</name>
</gene>